<dbReference type="PANTHER" id="PTHR43877">
    <property type="entry name" value="AMINOALKYLPHOSPHONATE N-ACETYLTRANSFERASE-RELATED-RELATED"/>
    <property type="match status" value="1"/>
</dbReference>
<keyword evidence="2" id="KW-0012">Acyltransferase</keyword>
<accession>A0ABU8U9B6</accession>
<feature type="domain" description="N-acetyltransferase" evidence="3">
    <location>
        <begin position="1"/>
        <end position="181"/>
    </location>
</feature>
<gene>
    <name evidence="4" type="ORF">WKI68_24905</name>
</gene>
<keyword evidence="1" id="KW-0808">Transferase</keyword>
<dbReference type="Proteomes" id="UP001382904">
    <property type="component" value="Unassembled WGS sequence"/>
</dbReference>
<comment type="caution">
    <text evidence="4">The sequence shown here is derived from an EMBL/GenBank/DDBJ whole genome shotgun (WGS) entry which is preliminary data.</text>
</comment>
<keyword evidence="5" id="KW-1185">Reference proteome</keyword>
<protein>
    <submittedName>
        <fullName evidence="4">GNAT family N-acetyltransferase</fullName>
    </submittedName>
</protein>
<proteinExistence type="predicted"/>
<dbReference type="InterPro" id="IPR016181">
    <property type="entry name" value="Acyl_CoA_acyltransferase"/>
</dbReference>
<dbReference type="InterPro" id="IPR050832">
    <property type="entry name" value="Bact_Acetyltransf"/>
</dbReference>
<dbReference type="PROSITE" id="PS51186">
    <property type="entry name" value="GNAT"/>
    <property type="match status" value="1"/>
</dbReference>
<organism evidence="4 5">
    <name type="scientific">Streptomyces caledonius</name>
    <dbReference type="NCBI Taxonomy" id="3134107"/>
    <lineage>
        <taxon>Bacteria</taxon>
        <taxon>Bacillati</taxon>
        <taxon>Actinomycetota</taxon>
        <taxon>Actinomycetes</taxon>
        <taxon>Kitasatosporales</taxon>
        <taxon>Streptomycetaceae</taxon>
        <taxon>Streptomyces</taxon>
    </lineage>
</organism>
<evidence type="ECO:0000313" key="5">
    <source>
        <dbReference type="Proteomes" id="UP001382904"/>
    </source>
</evidence>
<sequence length="183" mass="19497">MIIQPLVPVDGALPGPVLAEIAALYSTNHAFFELSGDFPDPDRITVEQVAASLADELAHDGAEVLLARSAGRLVGLAATLAHTPAPAPGEPAAAEPTPDPDPWIGLLLIDATAHREGYGREVATLVENRFRAAGRTGVQIAVLDNNPKALAFWQSQGYVEVRRAKDRERGRDCTVLRKPLEAP</sequence>
<dbReference type="Gene3D" id="3.40.630.30">
    <property type="match status" value="1"/>
</dbReference>
<dbReference type="EMBL" id="JBBKAM010000002">
    <property type="protein sequence ID" value="MEJ8643733.1"/>
    <property type="molecule type" value="Genomic_DNA"/>
</dbReference>
<dbReference type="InterPro" id="IPR000182">
    <property type="entry name" value="GNAT_dom"/>
</dbReference>
<dbReference type="Pfam" id="PF00583">
    <property type="entry name" value="Acetyltransf_1"/>
    <property type="match status" value="1"/>
</dbReference>
<evidence type="ECO:0000256" key="2">
    <source>
        <dbReference type="ARBA" id="ARBA00023315"/>
    </source>
</evidence>
<evidence type="ECO:0000313" key="4">
    <source>
        <dbReference type="EMBL" id="MEJ8643733.1"/>
    </source>
</evidence>
<reference evidence="4 5" key="1">
    <citation type="submission" date="2024-03" db="EMBL/GenBank/DDBJ databases">
        <title>Novel Streptomyces species of biotechnological and ecological value are a feature of Machair soil.</title>
        <authorList>
            <person name="Prole J.R."/>
            <person name="Goodfellow M."/>
            <person name="Allenby N."/>
            <person name="Ward A.C."/>
        </authorList>
    </citation>
    <scope>NUCLEOTIDE SEQUENCE [LARGE SCALE GENOMIC DNA]</scope>
    <source>
        <strain evidence="4 5">MS1.HAVA.3</strain>
    </source>
</reference>
<evidence type="ECO:0000256" key="1">
    <source>
        <dbReference type="ARBA" id="ARBA00022679"/>
    </source>
</evidence>
<dbReference type="SUPFAM" id="SSF55729">
    <property type="entry name" value="Acyl-CoA N-acyltransferases (Nat)"/>
    <property type="match status" value="1"/>
</dbReference>
<evidence type="ECO:0000259" key="3">
    <source>
        <dbReference type="PROSITE" id="PS51186"/>
    </source>
</evidence>
<name>A0ABU8U9B6_9ACTN</name>